<keyword evidence="6 7" id="KW-0472">Membrane</keyword>
<comment type="caution">
    <text evidence="9">The sequence shown here is derived from an EMBL/GenBank/DDBJ whole genome shotgun (WGS) entry which is preliminary data.</text>
</comment>
<feature type="domain" description="Fatty acid hydroxylase" evidence="8">
    <location>
        <begin position="81"/>
        <end position="214"/>
    </location>
</feature>
<gene>
    <name evidence="9" type="ORF">AB0E61_18325</name>
</gene>
<keyword evidence="3 7" id="KW-1133">Transmembrane helix</keyword>
<comment type="subcellular location">
    <subcellularLocation>
        <location evidence="1">Endomembrane system</location>
        <topology evidence="1">Multi-pass membrane protein</topology>
    </subcellularLocation>
</comment>
<keyword evidence="10" id="KW-1185">Reference proteome</keyword>
<evidence type="ECO:0000256" key="6">
    <source>
        <dbReference type="ARBA" id="ARBA00023136"/>
    </source>
</evidence>
<accession>A0ABV2Z205</accession>
<sequence>MDLASLLLWLSAPVFLLAMLVELLVLRRRRLPSYDKRDSFLNIATALGNQLAAMAWAFVQGAVLLWLHSAVPWRLTGWVAWAVGMVAVDFAYYWFHRAHHEIRALWAVHVVHHSSERYNLSVALRQPFLVVTTLPFLLPVVLTGIRPETLTTCFAINLVYQFFIHTELVDKLWAPVEYVLNTPSHHRVHHGSQEQYLDKNYGGILILWDRLFGTFEPEGERVRYGLTKNIHTYRIVRVQTHELAAMARDILHAENWSARLGYALRGPGWTPGPSLGPGEAN</sequence>
<keyword evidence="4 9" id="KW-0560">Oxidoreductase</keyword>
<dbReference type="EC" id="1.-.-.-" evidence="9"/>
<dbReference type="GO" id="GO:0016491">
    <property type="term" value="F:oxidoreductase activity"/>
    <property type="evidence" value="ECO:0007669"/>
    <property type="project" value="UniProtKB-KW"/>
</dbReference>
<dbReference type="RefSeq" id="WP_051739818.1">
    <property type="nucleotide sequence ID" value="NZ_JBEZVI010000014.1"/>
</dbReference>
<name>A0ABV2Z205_9ACTN</name>
<dbReference type="Proteomes" id="UP001550853">
    <property type="component" value="Unassembled WGS sequence"/>
</dbReference>
<evidence type="ECO:0000313" key="9">
    <source>
        <dbReference type="EMBL" id="MEU3712037.1"/>
    </source>
</evidence>
<keyword evidence="5" id="KW-0443">Lipid metabolism</keyword>
<evidence type="ECO:0000256" key="3">
    <source>
        <dbReference type="ARBA" id="ARBA00022989"/>
    </source>
</evidence>
<proteinExistence type="predicted"/>
<evidence type="ECO:0000256" key="1">
    <source>
        <dbReference type="ARBA" id="ARBA00004127"/>
    </source>
</evidence>
<dbReference type="InterPro" id="IPR051689">
    <property type="entry name" value="Sterol_desaturase/TMEM195"/>
</dbReference>
<feature type="transmembrane region" description="Helical" evidence="7">
    <location>
        <begin position="47"/>
        <end position="69"/>
    </location>
</feature>
<feature type="transmembrane region" description="Helical" evidence="7">
    <location>
        <begin position="6"/>
        <end position="26"/>
    </location>
</feature>
<dbReference type="Pfam" id="PF04116">
    <property type="entry name" value="FA_hydroxylase"/>
    <property type="match status" value="1"/>
</dbReference>
<reference evidence="9 10" key="1">
    <citation type="submission" date="2024-06" db="EMBL/GenBank/DDBJ databases">
        <title>The Natural Products Discovery Center: Release of the First 8490 Sequenced Strains for Exploring Actinobacteria Biosynthetic Diversity.</title>
        <authorList>
            <person name="Kalkreuter E."/>
            <person name="Kautsar S.A."/>
            <person name="Yang D."/>
            <person name="Bader C.D."/>
            <person name="Teijaro C.N."/>
            <person name="Fluegel L."/>
            <person name="Davis C.M."/>
            <person name="Simpson J.R."/>
            <person name="Lauterbach L."/>
            <person name="Steele A.D."/>
            <person name="Gui C."/>
            <person name="Meng S."/>
            <person name="Li G."/>
            <person name="Viehrig K."/>
            <person name="Ye F."/>
            <person name="Su P."/>
            <person name="Kiefer A.F."/>
            <person name="Nichols A."/>
            <person name="Cepeda A.J."/>
            <person name="Yan W."/>
            <person name="Fan B."/>
            <person name="Jiang Y."/>
            <person name="Adhikari A."/>
            <person name="Zheng C.-J."/>
            <person name="Schuster L."/>
            <person name="Cowan T.M."/>
            <person name="Smanski M.J."/>
            <person name="Chevrette M.G."/>
            <person name="De Carvalho L.P.S."/>
            <person name="Shen B."/>
        </authorList>
    </citation>
    <scope>NUCLEOTIDE SEQUENCE [LARGE SCALE GENOMIC DNA]</scope>
    <source>
        <strain evidence="9 10">NPDC033039</strain>
    </source>
</reference>
<evidence type="ECO:0000313" key="10">
    <source>
        <dbReference type="Proteomes" id="UP001550853"/>
    </source>
</evidence>
<evidence type="ECO:0000256" key="4">
    <source>
        <dbReference type="ARBA" id="ARBA00023002"/>
    </source>
</evidence>
<evidence type="ECO:0000256" key="5">
    <source>
        <dbReference type="ARBA" id="ARBA00023098"/>
    </source>
</evidence>
<evidence type="ECO:0000256" key="7">
    <source>
        <dbReference type="SAM" id="Phobius"/>
    </source>
</evidence>
<organism evidence="9 10">
    <name type="scientific">Streptomyces catenulae</name>
    <dbReference type="NCBI Taxonomy" id="66875"/>
    <lineage>
        <taxon>Bacteria</taxon>
        <taxon>Bacillati</taxon>
        <taxon>Actinomycetota</taxon>
        <taxon>Actinomycetes</taxon>
        <taxon>Kitasatosporales</taxon>
        <taxon>Streptomycetaceae</taxon>
        <taxon>Streptomyces</taxon>
    </lineage>
</organism>
<feature type="transmembrane region" description="Helical" evidence="7">
    <location>
        <begin position="75"/>
        <end position="95"/>
    </location>
</feature>
<dbReference type="EMBL" id="JBEZVI010000014">
    <property type="protein sequence ID" value="MEU3712037.1"/>
    <property type="molecule type" value="Genomic_DNA"/>
</dbReference>
<dbReference type="InterPro" id="IPR006694">
    <property type="entry name" value="Fatty_acid_hydroxylase"/>
</dbReference>
<protein>
    <submittedName>
        <fullName evidence="9">Sterol desaturase family protein</fullName>
        <ecNumber evidence="9">1.-.-.-</ecNumber>
    </submittedName>
</protein>
<dbReference type="PANTHER" id="PTHR21624">
    <property type="entry name" value="STEROL DESATURASE-RELATED PROTEIN"/>
    <property type="match status" value="1"/>
</dbReference>
<evidence type="ECO:0000256" key="2">
    <source>
        <dbReference type="ARBA" id="ARBA00022692"/>
    </source>
</evidence>
<evidence type="ECO:0000259" key="8">
    <source>
        <dbReference type="Pfam" id="PF04116"/>
    </source>
</evidence>
<dbReference type="PANTHER" id="PTHR21624:SF1">
    <property type="entry name" value="ALKYLGLYCEROL MONOOXYGENASE"/>
    <property type="match status" value="1"/>
</dbReference>
<keyword evidence="2 7" id="KW-0812">Transmembrane</keyword>